<reference evidence="2 3" key="1">
    <citation type="submission" date="2016-07" db="EMBL/GenBank/DDBJ databases">
        <title>Pervasive Adenine N6-methylation of Active Genes in Fungi.</title>
        <authorList>
            <consortium name="DOE Joint Genome Institute"/>
            <person name="Mondo S.J."/>
            <person name="Dannebaum R.O."/>
            <person name="Kuo R.C."/>
            <person name="Labutti K."/>
            <person name="Haridas S."/>
            <person name="Kuo A."/>
            <person name="Salamov A."/>
            <person name="Ahrendt S.R."/>
            <person name="Lipzen A."/>
            <person name="Sullivan W."/>
            <person name="Andreopoulos W.B."/>
            <person name="Clum A."/>
            <person name="Lindquist E."/>
            <person name="Daum C."/>
            <person name="Ramamoorthy G.K."/>
            <person name="Gryganskyi A."/>
            <person name="Culley D."/>
            <person name="Magnuson J.K."/>
            <person name="James T.Y."/>
            <person name="O'Malley M.A."/>
            <person name="Stajich J.E."/>
            <person name="Spatafora J.W."/>
            <person name="Visel A."/>
            <person name="Grigoriev I.V."/>
        </authorList>
    </citation>
    <scope>NUCLEOTIDE SEQUENCE [LARGE SCALE GENOMIC DNA]</scope>
    <source>
        <strain evidence="2 3">PL171</strain>
    </source>
</reference>
<organism evidence="2 3">
    <name type="scientific">Catenaria anguillulae PL171</name>
    <dbReference type="NCBI Taxonomy" id="765915"/>
    <lineage>
        <taxon>Eukaryota</taxon>
        <taxon>Fungi</taxon>
        <taxon>Fungi incertae sedis</taxon>
        <taxon>Blastocladiomycota</taxon>
        <taxon>Blastocladiomycetes</taxon>
        <taxon>Blastocladiales</taxon>
        <taxon>Catenariaceae</taxon>
        <taxon>Catenaria</taxon>
    </lineage>
</organism>
<accession>A0A1Y2HRQ8</accession>
<name>A0A1Y2HRQ8_9FUNG</name>
<keyword evidence="3" id="KW-1185">Reference proteome</keyword>
<feature type="region of interest" description="Disordered" evidence="1">
    <location>
        <begin position="506"/>
        <end position="554"/>
    </location>
</feature>
<dbReference type="Proteomes" id="UP000193411">
    <property type="component" value="Unassembled WGS sequence"/>
</dbReference>
<evidence type="ECO:0000313" key="3">
    <source>
        <dbReference type="Proteomes" id="UP000193411"/>
    </source>
</evidence>
<sequence length="554" mass="60838">MPRKRLLPRTVRPRSPPLAHRHHPLTHDHSFLARFRYFALHEAYSLAALDALHAHILAHDFHSALHLLSLLLRAHSPPPFLTVWHAGMAILRGLLVLDPAPGASATATATAAAGVTPMSVVRLLMALLAMDDDATAVYRPQLAVELALTLVCAGQEAQAYTHLDPLASQFPYADDLHVVGVLGMVCVALIEKHMPTHASPKDDEEDDEEEDEGDDDTERSRTSSRSRAKPPVLSAAAGPYLTSARSAFDRLLAVHPSTPTYLEYHLRYLTLSGMQRQIPIVIHRVLDALAHVVADPGSLDAAELNRRRDHVWALAGVYGVTRRVQVRNGKRKSSMSSTLQKQTEQEQSVAVLAIDDPTLASTWLSSSVPTSSSTSPSASASLPSLLDQFDYPVHSPTLWRQLVHLLSTANAKSRIATLFQARKEWWFALHLASHARDPLDVLVYKLAVMHLVAPAMADASKHAVWMARRRGIARGSSVDKRQERRAVLEALSGLKVKVEHVYVDAESEVGESYEDHVSPEGSGEDDEKEESNSDGDDDDSDDSDQAMMSEEDES</sequence>
<feature type="compositionally biased region" description="Acidic residues" evidence="1">
    <location>
        <begin position="522"/>
        <end position="554"/>
    </location>
</feature>
<gene>
    <name evidence="2" type="ORF">BCR44DRAFT_37368</name>
</gene>
<proteinExistence type="predicted"/>
<dbReference type="EMBL" id="MCFL01000013">
    <property type="protein sequence ID" value="ORZ37286.1"/>
    <property type="molecule type" value="Genomic_DNA"/>
</dbReference>
<protein>
    <submittedName>
        <fullName evidence="2">Uncharacterized protein</fullName>
    </submittedName>
</protein>
<evidence type="ECO:0000313" key="2">
    <source>
        <dbReference type="EMBL" id="ORZ37286.1"/>
    </source>
</evidence>
<feature type="region of interest" description="Disordered" evidence="1">
    <location>
        <begin position="196"/>
        <end position="232"/>
    </location>
</feature>
<dbReference type="OrthoDB" id="5583526at2759"/>
<evidence type="ECO:0000256" key="1">
    <source>
        <dbReference type="SAM" id="MobiDB-lite"/>
    </source>
</evidence>
<dbReference type="AlphaFoldDB" id="A0A1Y2HRQ8"/>
<comment type="caution">
    <text evidence="2">The sequence shown here is derived from an EMBL/GenBank/DDBJ whole genome shotgun (WGS) entry which is preliminary data.</text>
</comment>
<feature type="region of interest" description="Disordered" evidence="1">
    <location>
        <begin position="1"/>
        <end position="22"/>
    </location>
</feature>
<feature type="compositionally biased region" description="Acidic residues" evidence="1">
    <location>
        <begin position="202"/>
        <end position="217"/>
    </location>
</feature>